<feature type="domain" description="Nudix hydrolase" evidence="2">
    <location>
        <begin position="16"/>
        <end position="149"/>
    </location>
</feature>
<dbReference type="Proteomes" id="UP000698028">
    <property type="component" value="Unassembled WGS sequence"/>
</dbReference>
<evidence type="ECO:0000256" key="1">
    <source>
        <dbReference type="ARBA" id="ARBA00022801"/>
    </source>
</evidence>
<dbReference type="PANTHER" id="PTHR11839:SF1">
    <property type="entry name" value="ADP-SUGAR PYROPHOSPHATASE"/>
    <property type="match status" value="1"/>
</dbReference>
<protein>
    <submittedName>
        <fullName evidence="3">NUDIX hydrolase</fullName>
    </submittedName>
</protein>
<organism evidence="3 4">
    <name type="scientific">Sphingomicrobium clamense</name>
    <dbReference type="NCBI Taxonomy" id="2851013"/>
    <lineage>
        <taxon>Bacteria</taxon>
        <taxon>Pseudomonadati</taxon>
        <taxon>Pseudomonadota</taxon>
        <taxon>Alphaproteobacteria</taxon>
        <taxon>Sphingomonadales</taxon>
        <taxon>Sphingomonadaceae</taxon>
        <taxon>Sphingomicrobium</taxon>
    </lineage>
</organism>
<comment type="caution">
    <text evidence="3">The sequence shown here is derived from an EMBL/GenBank/DDBJ whole genome shotgun (WGS) entry which is preliminary data.</text>
</comment>
<evidence type="ECO:0000313" key="3">
    <source>
        <dbReference type="EMBL" id="MBW0144657.1"/>
    </source>
</evidence>
<keyword evidence="4" id="KW-1185">Reference proteome</keyword>
<reference evidence="3 4" key="1">
    <citation type="submission" date="2021-07" db="EMBL/GenBank/DDBJ databases">
        <title>The draft genome sequence of Sphingomicrobium sp. B8.</title>
        <authorList>
            <person name="Mu L."/>
        </authorList>
    </citation>
    <scope>NUCLEOTIDE SEQUENCE [LARGE SCALE GENOMIC DNA]</scope>
    <source>
        <strain evidence="3 4">B8</strain>
    </source>
</reference>
<evidence type="ECO:0000259" key="2">
    <source>
        <dbReference type="PROSITE" id="PS51462"/>
    </source>
</evidence>
<proteinExistence type="predicted"/>
<dbReference type="InterPro" id="IPR000086">
    <property type="entry name" value="NUDIX_hydrolase_dom"/>
</dbReference>
<dbReference type="RefSeq" id="WP_218633836.1">
    <property type="nucleotide sequence ID" value="NZ_JAHVAH010000001.1"/>
</dbReference>
<dbReference type="PANTHER" id="PTHR11839">
    <property type="entry name" value="UDP/ADP-SUGAR PYROPHOSPHATASE"/>
    <property type="match status" value="1"/>
</dbReference>
<dbReference type="CDD" id="cd03424">
    <property type="entry name" value="NUDIX_ADPRase_Nudt5_UGPPase_Nudt14"/>
    <property type="match status" value="1"/>
</dbReference>
<dbReference type="EMBL" id="JAHVAH010000001">
    <property type="protein sequence ID" value="MBW0144657.1"/>
    <property type="molecule type" value="Genomic_DNA"/>
</dbReference>
<keyword evidence="1 3" id="KW-0378">Hydrolase</keyword>
<accession>A0ABS6V522</accession>
<dbReference type="Pfam" id="PF00293">
    <property type="entry name" value="NUDIX"/>
    <property type="match status" value="1"/>
</dbReference>
<evidence type="ECO:0000313" key="4">
    <source>
        <dbReference type="Proteomes" id="UP000698028"/>
    </source>
</evidence>
<dbReference type="GO" id="GO:0016787">
    <property type="term" value="F:hydrolase activity"/>
    <property type="evidence" value="ECO:0007669"/>
    <property type="project" value="UniProtKB-KW"/>
</dbReference>
<gene>
    <name evidence="3" type="ORF">KTQ36_05035</name>
</gene>
<name>A0ABS6V522_9SPHN</name>
<dbReference type="PROSITE" id="PS51462">
    <property type="entry name" value="NUDIX"/>
    <property type="match status" value="1"/>
</dbReference>
<sequence>MSAVTRGRWEYVKRVGGMSAVAIEAIVDGRILLVEQYREPLGRNCLELPAGLVGDDDGKDDTPESAAIRELEEETGYRPGRVETVGHFYSSPGILSEGFTLVRAHDCVKVGDGGGVEGEEITVHEVPLAQLPAFCDAKREEGCALDVRVMAMLLRASS</sequence>